<evidence type="ECO:0000313" key="2">
    <source>
        <dbReference type="Proteomes" id="UP000777935"/>
    </source>
</evidence>
<dbReference type="Proteomes" id="UP000777935">
    <property type="component" value="Unassembled WGS sequence"/>
</dbReference>
<protein>
    <submittedName>
        <fullName evidence="1">Uncharacterized protein</fullName>
    </submittedName>
</protein>
<keyword evidence="2" id="KW-1185">Reference proteome</keyword>
<name>A0ABX2IYB1_9RHOB</name>
<gene>
    <name evidence="1" type="ORF">HRQ87_11620</name>
</gene>
<dbReference type="RefSeq" id="WP_174138483.1">
    <property type="nucleotide sequence ID" value="NZ_JABUFE010000006.1"/>
</dbReference>
<proteinExistence type="predicted"/>
<accession>A0ABX2IYB1</accession>
<comment type="caution">
    <text evidence="1">The sequence shown here is derived from an EMBL/GenBank/DDBJ whole genome shotgun (WGS) entry which is preliminary data.</text>
</comment>
<sequence length="125" mass="14245">MLENLPQPELYQTFYYLTIADGTATGRFQGCLVRREASINSIISAIPPTHFNTDGVSMIALPSDEFRPRSFYGTYAYNPLYFSIQADGRAVWTRHFKSQIHPFSDFSLNMQCHEVRIDNGSSPLE</sequence>
<evidence type="ECO:0000313" key="1">
    <source>
        <dbReference type="EMBL" id="NSX55453.1"/>
    </source>
</evidence>
<organism evidence="1 2">
    <name type="scientific">Parasulfitobacter algicola</name>
    <dbReference type="NCBI Taxonomy" id="2614809"/>
    <lineage>
        <taxon>Bacteria</taxon>
        <taxon>Pseudomonadati</taxon>
        <taxon>Pseudomonadota</taxon>
        <taxon>Alphaproteobacteria</taxon>
        <taxon>Rhodobacterales</taxon>
        <taxon>Roseobacteraceae</taxon>
        <taxon>Parasulfitobacter</taxon>
    </lineage>
</organism>
<reference evidence="1 2" key="1">
    <citation type="submission" date="2020-06" db="EMBL/GenBank/DDBJ databases">
        <title>Sulfitobacter algicola sp. nov., isolated from green algae.</title>
        <authorList>
            <person name="Wang C."/>
        </authorList>
    </citation>
    <scope>NUCLEOTIDE SEQUENCE [LARGE SCALE GENOMIC DNA]</scope>
    <source>
        <strain evidence="1 2">1151</strain>
    </source>
</reference>
<dbReference type="EMBL" id="JABUFE010000006">
    <property type="protein sequence ID" value="NSX55453.1"/>
    <property type="molecule type" value="Genomic_DNA"/>
</dbReference>